<evidence type="ECO:0000313" key="3">
    <source>
        <dbReference type="Proteomes" id="UP000233469"/>
    </source>
</evidence>
<name>A0A2N1MNN6_9GLOM</name>
<keyword evidence="1" id="KW-0812">Transmembrane</keyword>
<reference evidence="2 3" key="1">
    <citation type="submission" date="2016-04" db="EMBL/GenBank/DDBJ databases">
        <title>Genome analyses suggest a sexual origin of heterokaryosis in a supposedly ancient asexual fungus.</title>
        <authorList>
            <person name="Ropars J."/>
            <person name="Sedzielewska K."/>
            <person name="Noel J."/>
            <person name="Charron P."/>
            <person name="Farinelli L."/>
            <person name="Marton T."/>
            <person name="Kruger M."/>
            <person name="Pelin A."/>
            <person name="Brachmann A."/>
            <person name="Corradi N."/>
        </authorList>
    </citation>
    <scope>NUCLEOTIDE SEQUENCE [LARGE SCALE GENOMIC DNA]</scope>
    <source>
        <strain evidence="2 3">C2</strain>
    </source>
</reference>
<protein>
    <submittedName>
        <fullName evidence="2">Uncharacterized protein</fullName>
    </submittedName>
</protein>
<organism evidence="2 3">
    <name type="scientific">Rhizophagus irregularis</name>
    <dbReference type="NCBI Taxonomy" id="588596"/>
    <lineage>
        <taxon>Eukaryota</taxon>
        <taxon>Fungi</taxon>
        <taxon>Fungi incertae sedis</taxon>
        <taxon>Mucoromycota</taxon>
        <taxon>Glomeromycotina</taxon>
        <taxon>Glomeromycetes</taxon>
        <taxon>Glomerales</taxon>
        <taxon>Glomeraceae</taxon>
        <taxon>Rhizophagus</taxon>
    </lineage>
</organism>
<comment type="caution">
    <text evidence="2">The sequence shown here is derived from an EMBL/GenBank/DDBJ whole genome shotgun (WGS) entry which is preliminary data.</text>
</comment>
<feature type="non-terminal residue" evidence="2">
    <location>
        <position position="50"/>
    </location>
</feature>
<keyword evidence="1" id="KW-1133">Transmembrane helix</keyword>
<accession>A0A2N1MNN6</accession>
<reference evidence="2 3" key="2">
    <citation type="submission" date="2017-10" db="EMBL/GenBank/DDBJ databases">
        <title>Extensive intraspecific genome diversity in a model arbuscular mycorrhizal fungus.</title>
        <authorList>
            <person name="Chen E.C.H."/>
            <person name="Morin E."/>
            <person name="Baudet D."/>
            <person name="Noel J."/>
            <person name="Ndikumana S."/>
            <person name="Charron P."/>
            <person name="St-Onge C."/>
            <person name="Giorgi J."/>
            <person name="Grigoriev I.V."/>
            <person name="Roux C."/>
            <person name="Martin F.M."/>
            <person name="Corradi N."/>
        </authorList>
    </citation>
    <scope>NUCLEOTIDE SEQUENCE [LARGE SCALE GENOMIC DNA]</scope>
    <source>
        <strain evidence="2 3">C2</strain>
    </source>
</reference>
<gene>
    <name evidence="2" type="ORF">RhiirC2_758486</name>
</gene>
<evidence type="ECO:0000313" key="2">
    <source>
        <dbReference type="EMBL" id="PKK63239.1"/>
    </source>
</evidence>
<feature type="transmembrane region" description="Helical" evidence="1">
    <location>
        <begin position="7"/>
        <end position="27"/>
    </location>
</feature>
<evidence type="ECO:0000256" key="1">
    <source>
        <dbReference type="SAM" id="Phobius"/>
    </source>
</evidence>
<proteinExistence type="predicted"/>
<dbReference type="Proteomes" id="UP000233469">
    <property type="component" value="Unassembled WGS sequence"/>
</dbReference>
<dbReference type="EMBL" id="LLXL01001696">
    <property type="protein sequence ID" value="PKK63239.1"/>
    <property type="molecule type" value="Genomic_DNA"/>
</dbReference>
<keyword evidence="1" id="KW-0472">Membrane</keyword>
<dbReference type="AlphaFoldDB" id="A0A2N1MNN6"/>
<sequence>MNSILKIAEYGASITSVMILITLILIIKENSIIYPNFQADYLKKKYREVI</sequence>